<keyword evidence="3" id="KW-1185">Reference proteome</keyword>
<evidence type="ECO:0000313" key="2">
    <source>
        <dbReference type="EMBL" id="KAK2814394.1"/>
    </source>
</evidence>
<proteinExistence type="predicted"/>
<feature type="region of interest" description="Disordered" evidence="1">
    <location>
        <begin position="144"/>
        <end position="203"/>
    </location>
</feature>
<evidence type="ECO:0000256" key="1">
    <source>
        <dbReference type="SAM" id="MobiDB-lite"/>
    </source>
</evidence>
<feature type="compositionally biased region" description="Gly residues" evidence="1">
    <location>
        <begin position="482"/>
        <end position="491"/>
    </location>
</feature>
<dbReference type="Proteomes" id="UP001187415">
    <property type="component" value="Unassembled WGS sequence"/>
</dbReference>
<gene>
    <name evidence="2" type="ORF">Q5P01_000522</name>
</gene>
<reference evidence="2" key="1">
    <citation type="submission" date="2023-07" db="EMBL/GenBank/DDBJ databases">
        <title>Chromosome-level Genome Assembly of Striped Snakehead (Channa striata).</title>
        <authorList>
            <person name="Liu H."/>
        </authorList>
    </citation>
    <scope>NUCLEOTIDE SEQUENCE</scope>
    <source>
        <strain evidence="2">Gz</strain>
        <tissue evidence="2">Muscle</tissue>
    </source>
</reference>
<protein>
    <submittedName>
        <fullName evidence="2">Uncharacterized protein</fullName>
    </submittedName>
</protein>
<comment type="caution">
    <text evidence="2">The sequence shown here is derived from an EMBL/GenBank/DDBJ whole genome shotgun (WGS) entry which is preliminary data.</text>
</comment>
<organism evidence="2 3">
    <name type="scientific">Channa striata</name>
    <name type="common">Snakehead murrel</name>
    <name type="synonym">Ophicephalus striatus</name>
    <dbReference type="NCBI Taxonomy" id="64152"/>
    <lineage>
        <taxon>Eukaryota</taxon>
        <taxon>Metazoa</taxon>
        <taxon>Chordata</taxon>
        <taxon>Craniata</taxon>
        <taxon>Vertebrata</taxon>
        <taxon>Euteleostomi</taxon>
        <taxon>Actinopterygii</taxon>
        <taxon>Neopterygii</taxon>
        <taxon>Teleostei</taxon>
        <taxon>Neoteleostei</taxon>
        <taxon>Acanthomorphata</taxon>
        <taxon>Anabantaria</taxon>
        <taxon>Anabantiformes</taxon>
        <taxon>Channoidei</taxon>
        <taxon>Channidae</taxon>
        <taxon>Channa</taxon>
    </lineage>
</organism>
<accession>A0AA88IIM4</accession>
<name>A0AA88IIM4_CHASR</name>
<evidence type="ECO:0000313" key="3">
    <source>
        <dbReference type="Proteomes" id="UP001187415"/>
    </source>
</evidence>
<feature type="region of interest" description="Disordered" evidence="1">
    <location>
        <begin position="221"/>
        <end position="257"/>
    </location>
</feature>
<sequence>MLVAGVLISSYNKRRCEEIGRLGVPLPSGLLCGGSLRAIGSWRLRWATASEEIRASASRTDLGSYEEMVLSTLASVETVRAGALKYLALVRASVRNVSSLHTVVALAMTGWQRNPSGGCACGVWLSAGTDIVPFPARNRLGVRMRPAWPTSGPSWTYRRNQRRTGPRRGSGEPAPITDRLPRPAGLGPGRTCRGAGRDISSQRPRGAFALESERVRHHHQIATGGSGTTDPAQDLEPPRASGPGTGRPWSRGSGPSLSSVQLLERNLFITAGRAGVASPFTSEGEVLLLPVTSLSNPLGATMFMSSLRRPSPDLSPGRRACSARLTGCASEDELSSVSPGEWQASVVREATLRARWRVRAVRLARAEIGAVKRMVCRHSDKREEADFYTAVIMVTLCFFPYLKHRALGELFSNRTLVLMCFDKTRTRHNQWSTLATPFTCREPAEFAKRLAGRPRKSLPLRGRGGVGRNACRVPPRTEEAAGWGGRLGGGLSSDRDRETRALGGDPSPGRSVHPLL</sequence>
<feature type="region of interest" description="Disordered" evidence="1">
    <location>
        <begin position="457"/>
        <end position="516"/>
    </location>
</feature>
<dbReference type="EMBL" id="JAUPFM010000050">
    <property type="protein sequence ID" value="KAK2814394.1"/>
    <property type="molecule type" value="Genomic_DNA"/>
</dbReference>
<dbReference type="AlphaFoldDB" id="A0AA88IIM4"/>